<evidence type="ECO:0000256" key="1">
    <source>
        <dbReference type="SAM" id="Phobius"/>
    </source>
</evidence>
<accession>A0A8J5HNX4</accession>
<evidence type="ECO:0000313" key="3">
    <source>
        <dbReference type="EMBL" id="KAG6532758.1"/>
    </source>
</evidence>
<keyword evidence="1" id="KW-0812">Transmembrane</keyword>
<feature type="domain" description="DUF4220" evidence="2">
    <location>
        <begin position="86"/>
        <end position="450"/>
    </location>
</feature>
<feature type="transmembrane region" description="Helical" evidence="1">
    <location>
        <begin position="145"/>
        <end position="161"/>
    </location>
</feature>
<reference evidence="3 4" key="1">
    <citation type="submission" date="2020-08" db="EMBL/GenBank/DDBJ databases">
        <title>Plant Genome Project.</title>
        <authorList>
            <person name="Zhang R.-G."/>
        </authorList>
    </citation>
    <scope>NUCLEOTIDE SEQUENCE [LARGE SCALE GENOMIC DNA]</scope>
    <source>
        <tissue evidence="3">Rhizome</tissue>
    </source>
</reference>
<feature type="transmembrane region" description="Helical" evidence="1">
    <location>
        <begin position="121"/>
        <end position="139"/>
    </location>
</feature>
<feature type="transmembrane region" description="Helical" evidence="1">
    <location>
        <begin position="90"/>
        <end position="109"/>
    </location>
</feature>
<evidence type="ECO:0000259" key="2">
    <source>
        <dbReference type="Pfam" id="PF13968"/>
    </source>
</evidence>
<sequence>MENCTTNSPTIDILKNQPLHIQQIVLEASTCVITFCLMLSFLIAACQNRLWMKNRLATLLLENITNPLAHLFVNVVVLVLVLPFKNYLYFLWVMLLIIGSESTSCISGYSLSDPQTAKKMYFLLFVDNLCVGLLMIWWYPKGSKFRVHLWALWILITLKTAERCLSFFSARRAYGTNKIDLVSDYMQYEHTLSSPEEVDPATLQGYKYLVHGEEGVKFNISGDYQVRIDLENQRLVTIDKIWRCKTGLLSPGIDILKDLCLSFALFKLLRRSFARCPAAESERPKTRDLVFEGILAKGDGIRAFEVVKAELGFLRDLHHTKYPIIFGCGFPTVNFIICLAVLAVMGWLSKVVYHDYHRPPAGEKVHYVGNYNVDLDITYIVVGMILAMEVTEFLTYLFSDWAKVMLVCGHVQGSSWLLKHYSLSKMLRFICTPTFSQALCSHIGQHSLLDNSNSSACSSSILGRRLGPGKDQNTLVKVPPEVKMAIATSLRQSQGNLSNGGSSLQRNGVTEYLGWACNYPTLVHTIMVWHIATHYCEMEYDLSQKSVSAPTNEMVQRNKLTANALSQYCAYLLVFVPDLLPISARHDTKLVLDKMVHETRTFMEGAKTERDKYVKMNQVGNNEETVIAFGSRLGKQLGSISLYERWKVLADLWAELLVYLAPTDNPDAHLKKLADGGEFITQVWILLYHAGILKQPLATTNIDA</sequence>
<dbReference type="EMBL" id="JACMSC010000002">
    <property type="protein sequence ID" value="KAG6532758.1"/>
    <property type="molecule type" value="Genomic_DNA"/>
</dbReference>
<protein>
    <recommendedName>
        <fullName evidence="2">DUF4220 domain-containing protein</fullName>
    </recommendedName>
</protein>
<dbReference type="InterPro" id="IPR025315">
    <property type="entry name" value="DUF4220"/>
</dbReference>
<evidence type="ECO:0000313" key="4">
    <source>
        <dbReference type="Proteomes" id="UP000734854"/>
    </source>
</evidence>
<name>A0A8J5HNX4_ZINOF</name>
<dbReference type="Pfam" id="PF04578">
    <property type="entry name" value="DUF594"/>
    <property type="match status" value="1"/>
</dbReference>
<feature type="transmembrane region" description="Helical" evidence="1">
    <location>
        <begin position="377"/>
        <end position="398"/>
    </location>
</feature>
<dbReference type="PANTHER" id="PTHR31325">
    <property type="entry name" value="OS01G0798800 PROTEIN-RELATED"/>
    <property type="match status" value="1"/>
</dbReference>
<feature type="transmembrane region" description="Helical" evidence="1">
    <location>
        <begin position="324"/>
        <end position="348"/>
    </location>
</feature>
<keyword evidence="1" id="KW-0472">Membrane</keyword>
<comment type="caution">
    <text evidence="3">The sequence shown here is derived from an EMBL/GenBank/DDBJ whole genome shotgun (WGS) entry which is preliminary data.</text>
</comment>
<dbReference type="InterPro" id="IPR007658">
    <property type="entry name" value="DUF594"/>
</dbReference>
<dbReference type="OrthoDB" id="1559504at2759"/>
<keyword evidence="4" id="KW-1185">Reference proteome</keyword>
<dbReference type="AlphaFoldDB" id="A0A8J5HNX4"/>
<keyword evidence="1" id="KW-1133">Transmembrane helix</keyword>
<dbReference type="Proteomes" id="UP000734854">
    <property type="component" value="Unassembled WGS sequence"/>
</dbReference>
<proteinExistence type="predicted"/>
<gene>
    <name evidence="3" type="ORF">ZIOFF_006608</name>
</gene>
<feature type="transmembrane region" description="Helical" evidence="1">
    <location>
        <begin position="24"/>
        <end position="46"/>
    </location>
</feature>
<dbReference type="Pfam" id="PF13968">
    <property type="entry name" value="DUF4220"/>
    <property type="match status" value="1"/>
</dbReference>
<feature type="transmembrane region" description="Helical" evidence="1">
    <location>
        <begin position="67"/>
        <end position="84"/>
    </location>
</feature>
<organism evidence="3 4">
    <name type="scientific">Zingiber officinale</name>
    <name type="common">Ginger</name>
    <name type="synonym">Amomum zingiber</name>
    <dbReference type="NCBI Taxonomy" id="94328"/>
    <lineage>
        <taxon>Eukaryota</taxon>
        <taxon>Viridiplantae</taxon>
        <taxon>Streptophyta</taxon>
        <taxon>Embryophyta</taxon>
        <taxon>Tracheophyta</taxon>
        <taxon>Spermatophyta</taxon>
        <taxon>Magnoliopsida</taxon>
        <taxon>Liliopsida</taxon>
        <taxon>Zingiberales</taxon>
        <taxon>Zingiberaceae</taxon>
        <taxon>Zingiber</taxon>
    </lineage>
</organism>